<dbReference type="InterPro" id="IPR009057">
    <property type="entry name" value="Homeodomain-like_sf"/>
</dbReference>
<evidence type="ECO:0000256" key="7">
    <source>
        <dbReference type="ARBA" id="ARBA00023125"/>
    </source>
</evidence>
<comment type="subcellular location">
    <subcellularLocation>
        <location evidence="1">Cytoplasm</location>
    </subcellularLocation>
</comment>
<dbReference type="InterPro" id="IPR018060">
    <property type="entry name" value="HTH_AraC"/>
</dbReference>
<keyword evidence="14" id="KW-1185">Reference proteome</keyword>
<dbReference type="GO" id="GO:0000160">
    <property type="term" value="P:phosphorelay signal transduction system"/>
    <property type="evidence" value="ECO:0007669"/>
    <property type="project" value="UniProtKB-KW"/>
</dbReference>
<dbReference type="EMBL" id="ACXX02000006">
    <property type="protein sequence ID" value="EGD47825.1"/>
    <property type="molecule type" value="Genomic_DNA"/>
</dbReference>
<dbReference type="SUPFAM" id="SSF52172">
    <property type="entry name" value="CheY-like"/>
    <property type="match status" value="1"/>
</dbReference>
<reference evidence="13" key="1">
    <citation type="submission" date="2009-07" db="EMBL/GenBank/DDBJ databases">
        <authorList>
            <consortium name="US DOE Joint Genome Institute (JGI-PGF)"/>
            <person name="Lucas S."/>
            <person name="Copeland A."/>
            <person name="Lapidus A."/>
            <person name="Glavina del Rio T."/>
            <person name="Tice H."/>
            <person name="Bruce D."/>
            <person name="Goodwin L."/>
            <person name="Pitluck S."/>
            <person name="Larimer F."/>
            <person name="Land M.L."/>
            <person name="Mouttaki H."/>
            <person name="He Z."/>
            <person name="Zhou J."/>
            <person name="Hemme C.L."/>
        </authorList>
    </citation>
    <scope>NUCLEOTIDE SEQUENCE</scope>
    <source>
        <strain evidence="13">DSM 2782</strain>
    </source>
</reference>
<evidence type="ECO:0000259" key="12">
    <source>
        <dbReference type="PROSITE" id="PS50110"/>
    </source>
</evidence>
<evidence type="ECO:0000256" key="1">
    <source>
        <dbReference type="ARBA" id="ARBA00004496"/>
    </source>
</evidence>
<keyword evidence="4 10" id="KW-0597">Phosphoprotein</keyword>
<dbReference type="Gene3D" id="3.40.50.2300">
    <property type="match status" value="1"/>
</dbReference>
<dbReference type="SUPFAM" id="SSF46689">
    <property type="entry name" value="Homeodomain-like"/>
    <property type="match status" value="1"/>
</dbReference>
<dbReference type="Pfam" id="PF12833">
    <property type="entry name" value="HTH_18"/>
    <property type="match status" value="1"/>
</dbReference>
<dbReference type="GO" id="GO:0043565">
    <property type="term" value="F:sequence-specific DNA binding"/>
    <property type="evidence" value="ECO:0007669"/>
    <property type="project" value="InterPro"/>
</dbReference>
<dbReference type="InterPro" id="IPR051552">
    <property type="entry name" value="HptR"/>
</dbReference>
<dbReference type="OrthoDB" id="384217at2"/>
<name>F1TCV8_9FIRM</name>
<dbReference type="SMART" id="SM00342">
    <property type="entry name" value="HTH_ARAC"/>
    <property type="match status" value="1"/>
</dbReference>
<evidence type="ECO:0000313" key="13">
    <source>
        <dbReference type="EMBL" id="EGD47825.1"/>
    </source>
</evidence>
<evidence type="ECO:0000256" key="10">
    <source>
        <dbReference type="PROSITE-ProRule" id="PRU00169"/>
    </source>
</evidence>
<protein>
    <recommendedName>
        <fullName evidence="2">Stage 0 sporulation protein A homolog</fullName>
    </recommendedName>
</protein>
<keyword evidence="7" id="KW-0238">DNA-binding</keyword>
<dbReference type="STRING" id="588581.Cpap_2228"/>
<dbReference type="PROSITE" id="PS00041">
    <property type="entry name" value="HTH_ARAC_FAMILY_1"/>
    <property type="match status" value="1"/>
</dbReference>
<dbReference type="InterPro" id="IPR018062">
    <property type="entry name" value="HTH_AraC-typ_CS"/>
</dbReference>
<dbReference type="GO" id="GO:0005737">
    <property type="term" value="C:cytoplasm"/>
    <property type="evidence" value="ECO:0007669"/>
    <property type="project" value="UniProtKB-SubCell"/>
</dbReference>
<dbReference type="InterPro" id="IPR001789">
    <property type="entry name" value="Sig_transdc_resp-reg_receiver"/>
</dbReference>
<evidence type="ECO:0000256" key="9">
    <source>
        <dbReference type="ARBA" id="ARBA00024867"/>
    </source>
</evidence>
<keyword evidence="3" id="KW-0963">Cytoplasm</keyword>
<evidence type="ECO:0000259" key="11">
    <source>
        <dbReference type="PROSITE" id="PS01124"/>
    </source>
</evidence>
<comment type="function">
    <text evidence="9">May play the central regulatory role in sporulation. It may be an element of the effector pathway responsible for the activation of sporulation genes in response to nutritional stress. Spo0A may act in concert with spo0H (a sigma factor) to control the expression of some genes that are critical to the sporulation process.</text>
</comment>
<proteinExistence type="predicted"/>
<sequence>MFKVLLVDDEPMAMEALRIVADWEELGFTICGECENGDEALNAIKEIKPDLVVTDLKMPGMDGLELIRNVMEHVNPDTMFIIVSGYDEFEYAKTAMQYGIRYYVLKPVFKDEFSEVLEEIVEILEKKYQLGKITVENINSDIGSLLGKFLLGNLDEEELKSRMPGDISKSNANWFYVCLGTPQVWEPVNLKKHDTSEDTQGILKEIMNTGLEGIYIYPILSNTVLEGIVVCTICGMQTDKVIETLKLNVSTIFGEGFYIGVGKTVTELSELSHSMSQAHKAIDYRFFSPPGSTIYYQNIKDFTLNYSFEGIYKIEDMYNALDSLEEMRIKEAVEAVFSDFRREFTAPEIIKMYIVNIIYKSIAIVSSLGGNTNQIPLLDSITGILARSLIIDEMENMTYEYCTKFVIYAKSLKNNTKNSDMKLVEEYIKNNYTRNLTIREISKKLYIHPNYLGHQINKWFGCSFNEYLHGLRMEEAKTLLQNTSLKVHEIAERVGYSSYSNFLDQFVKKFSIKPSDYKIMLNNKN</sequence>
<evidence type="ECO:0000256" key="4">
    <source>
        <dbReference type="ARBA" id="ARBA00022553"/>
    </source>
</evidence>
<evidence type="ECO:0000256" key="6">
    <source>
        <dbReference type="ARBA" id="ARBA00023015"/>
    </source>
</evidence>
<dbReference type="PROSITE" id="PS01124">
    <property type="entry name" value="HTH_ARAC_FAMILY_2"/>
    <property type="match status" value="1"/>
</dbReference>
<feature type="domain" description="HTH araC/xylS-type" evidence="11">
    <location>
        <begin position="422"/>
        <end position="520"/>
    </location>
</feature>
<keyword evidence="6" id="KW-0805">Transcription regulation</keyword>
<dbReference type="RefSeq" id="WP_004619166.1">
    <property type="nucleotide sequence ID" value="NZ_ACXX02000006.1"/>
</dbReference>
<dbReference type="eggNOG" id="COG4753">
    <property type="taxonomic scope" value="Bacteria"/>
</dbReference>
<evidence type="ECO:0000256" key="5">
    <source>
        <dbReference type="ARBA" id="ARBA00023012"/>
    </source>
</evidence>
<evidence type="ECO:0000256" key="8">
    <source>
        <dbReference type="ARBA" id="ARBA00023163"/>
    </source>
</evidence>
<dbReference type="PANTHER" id="PTHR42713:SF3">
    <property type="entry name" value="TRANSCRIPTIONAL REGULATORY PROTEIN HPTR"/>
    <property type="match status" value="1"/>
</dbReference>
<dbReference type="CDD" id="cd17536">
    <property type="entry name" value="REC_YesN-like"/>
    <property type="match status" value="1"/>
</dbReference>
<feature type="domain" description="Response regulatory" evidence="12">
    <location>
        <begin position="3"/>
        <end position="121"/>
    </location>
</feature>
<dbReference type="PROSITE" id="PS50110">
    <property type="entry name" value="RESPONSE_REGULATORY"/>
    <property type="match status" value="1"/>
</dbReference>
<dbReference type="Gene3D" id="1.10.10.60">
    <property type="entry name" value="Homeodomain-like"/>
    <property type="match status" value="2"/>
</dbReference>
<organism evidence="13 14">
    <name type="scientific">Ruminiclostridium papyrosolvens DSM 2782</name>
    <dbReference type="NCBI Taxonomy" id="588581"/>
    <lineage>
        <taxon>Bacteria</taxon>
        <taxon>Bacillati</taxon>
        <taxon>Bacillota</taxon>
        <taxon>Clostridia</taxon>
        <taxon>Eubacteriales</taxon>
        <taxon>Oscillospiraceae</taxon>
        <taxon>Ruminiclostridium</taxon>
    </lineage>
</organism>
<evidence type="ECO:0000256" key="3">
    <source>
        <dbReference type="ARBA" id="ARBA00022490"/>
    </source>
</evidence>
<evidence type="ECO:0000256" key="2">
    <source>
        <dbReference type="ARBA" id="ARBA00018672"/>
    </source>
</evidence>
<dbReference type="SMART" id="SM00448">
    <property type="entry name" value="REC"/>
    <property type="match status" value="1"/>
</dbReference>
<keyword evidence="8" id="KW-0804">Transcription</keyword>
<dbReference type="Proteomes" id="UP000003860">
    <property type="component" value="Unassembled WGS sequence"/>
</dbReference>
<dbReference type="PANTHER" id="PTHR42713">
    <property type="entry name" value="HISTIDINE KINASE-RELATED"/>
    <property type="match status" value="1"/>
</dbReference>
<dbReference type="AlphaFoldDB" id="F1TCV8"/>
<accession>F1TCV8</accession>
<reference evidence="13" key="2">
    <citation type="submission" date="2011-01" db="EMBL/GenBank/DDBJ databases">
        <title>The Non-contiguous Finished genome of Clostridium papyrosolvens.</title>
        <authorList>
            <person name="Lucas S."/>
            <person name="Copeland A."/>
            <person name="Lapidus A."/>
            <person name="Cheng J.-F."/>
            <person name="Goodwin L."/>
            <person name="Pitluck S."/>
            <person name="Misra M."/>
            <person name="Chertkov O."/>
            <person name="Detter J.C."/>
            <person name="Han C."/>
            <person name="Tapia R."/>
            <person name="Land M."/>
            <person name="Hauser L."/>
            <person name="Kyrpides N."/>
            <person name="Ivanova N."/>
            <person name="Pagani I."/>
            <person name="Mouttaki H."/>
            <person name="He Z."/>
            <person name="Zhou J."/>
            <person name="Hemme C.L."/>
            <person name="Woyke T."/>
        </authorList>
    </citation>
    <scope>NUCLEOTIDE SEQUENCE [LARGE SCALE GENOMIC DNA]</scope>
    <source>
        <strain evidence="13">DSM 2782</strain>
    </source>
</reference>
<feature type="modified residue" description="4-aspartylphosphate" evidence="10">
    <location>
        <position position="55"/>
    </location>
</feature>
<dbReference type="GO" id="GO:0003700">
    <property type="term" value="F:DNA-binding transcription factor activity"/>
    <property type="evidence" value="ECO:0007669"/>
    <property type="project" value="InterPro"/>
</dbReference>
<comment type="caution">
    <text evidence="13">The sequence shown here is derived from an EMBL/GenBank/DDBJ whole genome shotgun (WGS) entry which is preliminary data.</text>
</comment>
<dbReference type="Pfam" id="PF00072">
    <property type="entry name" value="Response_reg"/>
    <property type="match status" value="1"/>
</dbReference>
<dbReference type="eggNOG" id="COG2207">
    <property type="taxonomic scope" value="Bacteria"/>
</dbReference>
<keyword evidence="5" id="KW-0902">Two-component regulatory system</keyword>
<gene>
    <name evidence="13" type="ORF">Cpap_2228</name>
</gene>
<evidence type="ECO:0000313" key="14">
    <source>
        <dbReference type="Proteomes" id="UP000003860"/>
    </source>
</evidence>
<dbReference type="InterPro" id="IPR011006">
    <property type="entry name" value="CheY-like_superfamily"/>
</dbReference>